<feature type="transmembrane region" description="Helical" evidence="1">
    <location>
        <begin position="272"/>
        <end position="291"/>
    </location>
</feature>
<sequence>MNRYIWMVFVGACSFGILSTFVKLAYREGYTAAEIAVTQAFSGMMFLWLLVRLYGNRKEGAQQVRLSWQDRWPLLLTGTTIGLTTFVYYVSVQYIPASIAIVILMQFTWIGVLIDWIFYKQRPGLPELMTILFILGGTLLSGGLLKQESGSLSVTGLAFAGLSALFYAIYVVANSRVGTSIQPLRKSAVIMAGSTLGIFLFNAPDLIASTHFGPGLLKWALFLSLFGTVIPPVLFAAGIPKIGASLSAIIMTAELPVAVICSHLILKEEVSGLQWLGVIIMLVSTAMLNLLKSRRTREALH</sequence>
<reference evidence="3 4" key="1">
    <citation type="submission" date="2018-05" db="EMBL/GenBank/DDBJ databases">
        <title>Chitinophaga sp. K3CV102501T nov., isolated from isolated from a monsoon evergreen broad-leaved forest soil.</title>
        <authorList>
            <person name="Lv Y."/>
        </authorList>
    </citation>
    <scope>NUCLEOTIDE SEQUENCE [LARGE SCALE GENOMIC DNA]</scope>
    <source>
        <strain evidence="3 4">GDMCC 1.1325</strain>
    </source>
</reference>
<dbReference type="InterPro" id="IPR000620">
    <property type="entry name" value="EamA_dom"/>
</dbReference>
<dbReference type="PANTHER" id="PTHR22911:SF137">
    <property type="entry name" value="SOLUTE CARRIER FAMILY 35 MEMBER G2-RELATED"/>
    <property type="match status" value="1"/>
</dbReference>
<evidence type="ECO:0000313" key="4">
    <source>
        <dbReference type="Proteomes" id="UP000253410"/>
    </source>
</evidence>
<dbReference type="Proteomes" id="UP000253410">
    <property type="component" value="Unassembled WGS sequence"/>
</dbReference>
<dbReference type="PANTHER" id="PTHR22911">
    <property type="entry name" value="ACYL-MALONYL CONDENSING ENZYME-RELATED"/>
    <property type="match status" value="1"/>
</dbReference>
<dbReference type="InterPro" id="IPR037185">
    <property type="entry name" value="EmrE-like"/>
</dbReference>
<feature type="transmembrane region" description="Helical" evidence="1">
    <location>
        <begin position="184"/>
        <end position="204"/>
    </location>
</feature>
<feature type="transmembrane region" description="Helical" evidence="1">
    <location>
        <begin position="125"/>
        <end position="145"/>
    </location>
</feature>
<evidence type="ECO:0000259" key="2">
    <source>
        <dbReference type="Pfam" id="PF00892"/>
    </source>
</evidence>
<feature type="domain" description="EamA" evidence="2">
    <location>
        <begin position="4"/>
        <end position="141"/>
    </location>
</feature>
<feature type="transmembrane region" description="Helical" evidence="1">
    <location>
        <begin position="72"/>
        <end position="91"/>
    </location>
</feature>
<evidence type="ECO:0000256" key="1">
    <source>
        <dbReference type="SAM" id="Phobius"/>
    </source>
</evidence>
<comment type="caution">
    <text evidence="3">The sequence shown here is derived from an EMBL/GenBank/DDBJ whole genome shotgun (WGS) entry which is preliminary data.</text>
</comment>
<dbReference type="SUPFAM" id="SSF103481">
    <property type="entry name" value="Multidrug resistance efflux transporter EmrE"/>
    <property type="match status" value="2"/>
</dbReference>
<dbReference type="RefSeq" id="WP_113619390.1">
    <property type="nucleotide sequence ID" value="NZ_QFFJ01000002.1"/>
</dbReference>
<feature type="transmembrane region" description="Helical" evidence="1">
    <location>
        <begin position="246"/>
        <end position="266"/>
    </location>
</feature>
<feature type="domain" description="EamA" evidence="2">
    <location>
        <begin position="155"/>
        <end position="289"/>
    </location>
</feature>
<keyword evidence="1" id="KW-0472">Membrane</keyword>
<protein>
    <submittedName>
        <fullName evidence="3">EamA family transporter</fullName>
    </submittedName>
</protein>
<gene>
    <name evidence="3" type="ORF">DF182_29710</name>
</gene>
<feature type="transmembrane region" description="Helical" evidence="1">
    <location>
        <begin position="97"/>
        <end position="118"/>
    </location>
</feature>
<keyword evidence="1" id="KW-0812">Transmembrane</keyword>
<feature type="transmembrane region" description="Helical" evidence="1">
    <location>
        <begin position="151"/>
        <end position="172"/>
    </location>
</feature>
<proteinExistence type="predicted"/>
<dbReference type="AlphaFoldDB" id="A0A365XW90"/>
<dbReference type="GO" id="GO:0016020">
    <property type="term" value="C:membrane"/>
    <property type="evidence" value="ECO:0007669"/>
    <property type="project" value="InterPro"/>
</dbReference>
<feature type="transmembrane region" description="Helical" evidence="1">
    <location>
        <begin position="32"/>
        <end position="51"/>
    </location>
</feature>
<accession>A0A365XW90</accession>
<feature type="transmembrane region" description="Helical" evidence="1">
    <location>
        <begin position="216"/>
        <end position="239"/>
    </location>
</feature>
<keyword evidence="4" id="KW-1185">Reference proteome</keyword>
<name>A0A365XW90_9BACT</name>
<organism evidence="3 4">
    <name type="scientific">Chitinophaga flava</name>
    <dbReference type="NCBI Taxonomy" id="2259036"/>
    <lineage>
        <taxon>Bacteria</taxon>
        <taxon>Pseudomonadati</taxon>
        <taxon>Bacteroidota</taxon>
        <taxon>Chitinophagia</taxon>
        <taxon>Chitinophagales</taxon>
        <taxon>Chitinophagaceae</taxon>
        <taxon>Chitinophaga</taxon>
    </lineage>
</organism>
<dbReference type="OrthoDB" id="3180815at2"/>
<evidence type="ECO:0000313" key="3">
    <source>
        <dbReference type="EMBL" id="RBL90632.1"/>
    </source>
</evidence>
<keyword evidence="1" id="KW-1133">Transmembrane helix</keyword>
<dbReference type="EMBL" id="QFFJ01000002">
    <property type="protein sequence ID" value="RBL90632.1"/>
    <property type="molecule type" value="Genomic_DNA"/>
</dbReference>
<feature type="transmembrane region" description="Helical" evidence="1">
    <location>
        <begin position="5"/>
        <end position="26"/>
    </location>
</feature>
<dbReference type="Pfam" id="PF00892">
    <property type="entry name" value="EamA"/>
    <property type="match status" value="2"/>
</dbReference>